<evidence type="ECO:0000256" key="2">
    <source>
        <dbReference type="RuleBase" id="RU369032"/>
    </source>
</evidence>
<dbReference type="GO" id="GO:0006457">
    <property type="term" value="P:protein folding"/>
    <property type="evidence" value="ECO:0007669"/>
    <property type="project" value="TreeGrafter"/>
</dbReference>
<dbReference type="Gene3D" id="2.60.40.790">
    <property type="match status" value="1"/>
</dbReference>
<dbReference type="GO" id="GO:0051087">
    <property type="term" value="F:protein-folding chaperone binding"/>
    <property type="evidence" value="ECO:0007669"/>
    <property type="project" value="UniProtKB-ARBA"/>
</dbReference>
<dbReference type="EMBL" id="NKQK01000021">
    <property type="protein sequence ID" value="PSS00023.1"/>
    <property type="molecule type" value="Genomic_DNA"/>
</dbReference>
<dbReference type="STRING" id="1590841.A0A2R6Q0U0"/>
<dbReference type="InterPro" id="IPR045250">
    <property type="entry name" value="p23-like"/>
</dbReference>
<dbReference type="Proteomes" id="UP000241394">
    <property type="component" value="Chromosome LG21"/>
</dbReference>
<dbReference type="GO" id="GO:0101031">
    <property type="term" value="C:protein folding chaperone complex"/>
    <property type="evidence" value="ECO:0007669"/>
    <property type="project" value="UniProtKB-ARBA"/>
</dbReference>
<evidence type="ECO:0000313" key="6">
    <source>
        <dbReference type="Proteomes" id="UP000241394"/>
    </source>
</evidence>
<dbReference type="InParanoid" id="A0A2R6Q0U0"/>
<keyword evidence="6" id="KW-1185">Reference proteome</keyword>
<comment type="function">
    <text evidence="2">Acts as a co-chaperone for HSP90.</text>
</comment>
<dbReference type="OrthoDB" id="1564555at2759"/>
<evidence type="ECO:0000259" key="4">
    <source>
        <dbReference type="PROSITE" id="PS51203"/>
    </source>
</evidence>
<dbReference type="Gramene" id="PSS00023">
    <property type="protein sequence ID" value="PSS00023"/>
    <property type="gene ID" value="CEY00_Acc23990"/>
</dbReference>
<dbReference type="GO" id="GO:0005634">
    <property type="term" value="C:nucleus"/>
    <property type="evidence" value="ECO:0007669"/>
    <property type="project" value="UniProtKB-SubCell"/>
</dbReference>
<proteinExistence type="inferred from homology"/>
<reference evidence="6" key="2">
    <citation type="journal article" date="2018" name="BMC Genomics">
        <title>A manually annotated Actinidia chinensis var. chinensis (kiwifruit) genome highlights the challenges associated with draft genomes and gene prediction in plants.</title>
        <authorList>
            <person name="Pilkington S.M."/>
            <person name="Crowhurst R."/>
            <person name="Hilario E."/>
            <person name="Nardozza S."/>
            <person name="Fraser L."/>
            <person name="Peng Y."/>
            <person name="Gunaseelan K."/>
            <person name="Simpson R."/>
            <person name="Tahir J."/>
            <person name="Deroles S.C."/>
            <person name="Templeton K."/>
            <person name="Luo Z."/>
            <person name="Davy M."/>
            <person name="Cheng C."/>
            <person name="McNeilage M."/>
            <person name="Scaglione D."/>
            <person name="Liu Y."/>
            <person name="Zhang Q."/>
            <person name="Datson P."/>
            <person name="De Silva N."/>
            <person name="Gardiner S.E."/>
            <person name="Bassett H."/>
            <person name="Chagne D."/>
            <person name="McCallum J."/>
            <person name="Dzierzon H."/>
            <person name="Deng C."/>
            <person name="Wang Y.Y."/>
            <person name="Barron L."/>
            <person name="Manako K."/>
            <person name="Bowen J."/>
            <person name="Foster T.M."/>
            <person name="Erridge Z.A."/>
            <person name="Tiffin H."/>
            <person name="Waite C.N."/>
            <person name="Davies K.M."/>
            <person name="Grierson E.P."/>
            <person name="Laing W.A."/>
            <person name="Kirk R."/>
            <person name="Chen X."/>
            <person name="Wood M."/>
            <person name="Montefiori M."/>
            <person name="Brummell D.A."/>
            <person name="Schwinn K.E."/>
            <person name="Catanach A."/>
            <person name="Fullerton C."/>
            <person name="Li D."/>
            <person name="Meiyalaghan S."/>
            <person name="Nieuwenhuizen N."/>
            <person name="Read N."/>
            <person name="Prakash R."/>
            <person name="Hunter D."/>
            <person name="Zhang H."/>
            <person name="McKenzie M."/>
            <person name="Knabel M."/>
            <person name="Harris A."/>
            <person name="Allan A.C."/>
            <person name="Gleave A."/>
            <person name="Chen A."/>
            <person name="Janssen B.J."/>
            <person name="Plunkett B."/>
            <person name="Ampomah-Dwamena C."/>
            <person name="Voogd C."/>
            <person name="Leif D."/>
            <person name="Lafferty D."/>
            <person name="Souleyre E.J.F."/>
            <person name="Varkonyi-Gasic E."/>
            <person name="Gambi F."/>
            <person name="Hanley J."/>
            <person name="Yao J.L."/>
            <person name="Cheung J."/>
            <person name="David K.M."/>
            <person name="Warren B."/>
            <person name="Marsh K."/>
            <person name="Snowden K.C."/>
            <person name="Lin-Wang K."/>
            <person name="Brian L."/>
            <person name="Martinez-Sanchez M."/>
            <person name="Wang M."/>
            <person name="Ileperuma N."/>
            <person name="Macnee N."/>
            <person name="Campin R."/>
            <person name="McAtee P."/>
            <person name="Drummond R.S.M."/>
            <person name="Espley R.V."/>
            <person name="Ireland H.S."/>
            <person name="Wu R."/>
            <person name="Atkinson R.G."/>
            <person name="Karunairetnam S."/>
            <person name="Bulley S."/>
            <person name="Chunkath S."/>
            <person name="Hanley Z."/>
            <person name="Storey R."/>
            <person name="Thrimawithana A.H."/>
            <person name="Thomson S."/>
            <person name="David C."/>
            <person name="Testolin R."/>
            <person name="Huang H."/>
            <person name="Hellens R.P."/>
            <person name="Schaffer R.J."/>
        </authorList>
    </citation>
    <scope>NUCLEOTIDE SEQUENCE [LARGE SCALE GENOMIC DNA]</scope>
    <source>
        <strain evidence="6">cv. Red5</strain>
    </source>
</reference>
<dbReference type="GO" id="GO:0051879">
    <property type="term" value="F:Hsp90 protein binding"/>
    <property type="evidence" value="ECO:0007669"/>
    <property type="project" value="UniProtKB-UniRule"/>
</dbReference>
<comment type="similarity">
    <text evidence="1 2">Belongs to the p23/wos2 family.</text>
</comment>
<accession>A0A2R6Q0U0</accession>
<keyword evidence="2" id="KW-0143">Chaperone</keyword>
<organism evidence="5 6">
    <name type="scientific">Actinidia chinensis var. chinensis</name>
    <name type="common">Chinese soft-hair kiwi</name>
    <dbReference type="NCBI Taxonomy" id="1590841"/>
    <lineage>
        <taxon>Eukaryota</taxon>
        <taxon>Viridiplantae</taxon>
        <taxon>Streptophyta</taxon>
        <taxon>Embryophyta</taxon>
        <taxon>Tracheophyta</taxon>
        <taxon>Spermatophyta</taxon>
        <taxon>Magnoliopsida</taxon>
        <taxon>eudicotyledons</taxon>
        <taxon>Gunneridae</taxon>
        <taxon>Pentapetalae</taxon>
        <taxon>asterids</taxon>
        <taxon>Ericales</taxon>
        <taxon>Actinidiaceae</taxon>
        <taxon>Actinidia</taxon>
    </lineage>
</organism>
<dbReference type="CDD" id="cd06465">
    <property type="entry name" value="p23_hB-ind1_like"/>
    <property type="match status" value="1"/>
</dbReference>
<dbReference type="GO" id="GO:0005829">
    <property type="term" value="C:cytosol"/>
    <property type="evidence" value="ECO:0007669"/>
    <property type="project" value="TreeGrafter"/>
</dbReference>
<name>A0A2R6Q0U0_ACTCC</name>
<sequence>MSRHPTVKWAQRSDKLSITIELPDAKDVKLKLEPEGKFFFSATSGVDNVPYELDMDLYDKVDVNESKASVGLRNICYLIKKAESKSWSRLLKQEGKPPVFLKVDWDKWVDEDEGQDSKSGAGMDFGDFDFSKLNMGGGGDFDGDEDEAEKDEGNDEGTMEEDDMVEVSGKKNIEEAAPASGEH</sequence>
<dbReference type="InterPro" id="IPR008978">
    <property type="entry name" value="HSP20-like_chaperone"/>
</dbReference>
<evidence type="ECO:0000256" key="3">
    <source>
        <dbReference type="SAM" id="MobiDB-lite"/>
    </source>
</evidence>
<comment type="subunit">
    <text evidence="2">Interacts with HSP90 in an ATP-dependent manner.</text>
</comment>
<dbReference type="PANTHER" id="PTHR22932:SF11">
    <property type="entry name" value="CO-CHAPERONE PROTEIN P23"/>
    <property type="match status" value="1"/>
</dbReference>
<dbReference type="Pfam" id="PF04969">
    <property type="entry name" value="CS"/>
    <property type="match status" value="1"/>
</dbReference>
<feature type="compositionally biased region" description="Acidic residues" evidence="3">
    <location>
        <begin position="141"/>
        <end position="165"/>
    </location>
</feature>
<reference evidence="5 6" key="1">
    <citation type="submission" date="2017-07" db="EMBL/GenBank/DDBJ databases">
        <title>An improved, manually edited Actinidia chinensis var. chinensis (kiwifruit) genome highlights the challenges associated with draft genomes and gene prediction in plants.</title>
        <authorList>
            <person name="Pilkington S."/>
            <person name="Crowhurst R."/>
            <person name="Hilario E."/>
            <person name="Nardozza S."/>
            <person name="Fraser L."/>
            <person name="Peng Y."/>
            <person name="Gunaseelan K."/>
            <person name="Simpson R."/>
            <person name="Tahir J."/>
            <person name="Deroles S."/>
            <person name="Templeton K."/>
            <person name="Luo Z."/>
            <person name="Davy M."/>
            <person name="Cheng C."/>
            <person name="Mcneilage M."/>
            <person name="Scaglione D."/>
            <person name="Liu Y."/>
            <person name="Zhang Q."/>
            <person name="Datson P."/>
            <person name="De Silva N."/>
            <person name="Gardiner S."/>
            <person name="Bassett H."/>
            <person name="Chagne D."/>
            <person name="Mccallum J."/>
            <person name="Dzierzon H."/>
            <person name="Deng C."/>
            <person name="Wang Y.-Y."/>
            <person name="Barron N."/>
            <person name="Manako K."/>
            <person name="Bowen J."/>
            <person name="Foster T."/>
            <person name="Erridge Z."/>
            <person name="Tiffin H."/>
            <person name="Waite C."/>
            <person name="Davies K."/>
            <person name="Grierson E."/>
            <person name="Laing W."/>
            <person name="Kirk R."/>
            <person name="Chen X."/>
            <person name="Wood M."/>
            <person name="Montefiori M."/>
            <person name="Brummell D."/>
            <person name="Schwinn K."/>
            <person name="Catanach A."/>
            <person name="Fullerton C."/>
            <person name="Li D."/>
            <person name="Meiyalaghan S."/>
            <person name="Nieuwenhuizen N."/>
            <person name="Read N."/>
            <person name="Prakash R."/>
            <person name="Hunter D."/>
            <person name="Zhang H."/>
            <person name="Mckenzie M."/>
            <person name="Knabel M."/>
            <person name="Harris A."/>
            <person name="Allan A."/>
            <person name="Chen A."/>
            <person name="Janssen B."/>
            <person name="Plunkett B."/>
            <person name="Dwamena C."/>
            <person name="Voogd C."/>
            <person name="Leif D."/>
            <person name="Lafferty D."/>
            <person name="Souleyre E."/>
            <person name="Varkonyi-Gasic E."/>
            <person name="Gambi F."/>
            <person name="Hanley J."/>
            <person name="Yao J.-L."/>
            <person name="Cheung J."/>
            <person name="David K."/>
            <person name="Warren B."/>
            <person name="Marsh K."/>
            <person name="Snowden K."/>
            <person name="Lin-Wang K."/>
            <person name="Brian L."/>
            <person name="Martinez-Sanchez M."/>
            <person name="Wang M."/>
            <person name="Ileperuma N."/>
            <person name="Macnee N."/>
            <person name="Campin R."/>
            <person name="Mcatee P."/>
            <person name="Drummond R."/>
            <person name="Espley R."/>
            <person name="Ireland H."/>
            <person name="Wu R."/>
            <person name="Atkinson R."/>
            <person name="Karunairetnam S."/>
            <person name="Bulley S."/>
            <person name="Chunkath S."/>
            <person name="Hanley Z."/>
            <person name="Storey R."/>
            <person name="Thrimawithana A."/>
            <person name="Thomson S."/>
            <person name="David C."/>
            <person name="Testolin R."/>
        </authorList>
    </citation>
    <scope>NUCLEOTIDE SEQUENCE [LARGE SCALE GENOMIC DNA]</scope>
    <source>
        <strain evidence="6">cv. Red5</strain>
        <tissue evidence="5">Young leaf</tissue>
    </source>
</reference>
<comment type="subcellular location">
    <subcellularLocation>
        <location evidence="2">Cytoplasm</location>
    </subcellularLocation>
    <subcellularLocation>
        <location evidence="2">Nucleus</location>
    </subcellularLocation>
</comment>
<dbReference type="FunFam" id="2.60.40.790:FF:000013">
    <property type="entry name" value="Very-long-chain (3R)-3-hydroxyacyl-CoA dehydratase"/>
    <property type="match status" value="1"/>
</dbReference>
<dbReference type="GO" id="GO:0009408">
    <property type="term" value="P:response to heat"/>
    <property type="evidence" value="ECO:0007669"/>
    <property type="project" value="UniProtKB-ARBA"/>
</dbReference>
<protein>
    <recommendedName>
        <fullName evidence="2">Co-chaperone protein p23</fullName>
    </recommendedName>
</protein>
<dbReference type="PROSITE" id="PS51203">
    <property type="entry name" value="CS"/>
    <property type="match status" value="1"/>
</dbReference>
<feature type="domain" description="CS" evidence="4">
    <location>
        <begin position="2"/>
        <end position="91"/>
    </location>
</feature>
<evidence type="ECO:0000256" key="1">
    <source>
        <dbReference type="ARBA" id="ARBA00025733"/>
    </source>
</evidence>
<dbReference type="PANTHER" id="PTHR22932">
    <property type="entry name" value="TELOMERASE-BINDING PROTEIN P23 HSP90 CO-CHAPERONE"/>
    <property type="match status" value="1"/>
</dbReference>
<gene>
    <name evidence="5" type="ORF">CEY00_Acc23990</name>
</gene>
<keyword evidence="2" id="KW-0963">Cytoplasm</keyword>
<feature type="region of interest" description="Disordered" evidence="3">
    <location>
        <begin position="134"/>
        <end position="183"/>
    </location>
</feature>
<dbReference type="OMA" id="EEGPYWP"/>
<dbReference type="GO" id="GO:0051131">
    <property type="term" value="P:chaperone-mediated protein complex assembly"/>
    <property type="evidence" value="ECO:0007669"/>
    <property type="project" value="TreeGrafter"/>
</dbReference>
<dbReference type="InterPro" id="IPR007052">
    <property type="entry name" value="CS_dom"/>
</dbReference>
<comment type="caution">
    <text evidence="5">The sequence shown here is derived from an EMBL/GenBank/DDBJ whole genome shotgun (WGS) entry which is preliminary data.</text>
</comment>
<dbReference type="SUPFAM" id="SSF49764">
    <property type="entry name" value="HSP20-like chaperones"/>
    <property type="match status" value="1"/>
</dbReference>
<dbReference type="AlphaFoldDB" id="A0A2R6Q0U0"/>
<keyword evidence="2" id="KW-0539">Nucleus</keyword>
<evidence type="ECO:0000313" key="5">
    <source>
        <dbReference type="EMBL" id="PSS00023.1"/>
    </source>
</evidence>